<keyword evidence="1" id="KW-0560">Oxidoreductase</keyword>
<dbReference type="InterPro" id="IPR006076">
    <property type="entry name" value="FAD-dep_OxRdtase"/>
</dbReference>
<sequence>MANRHAEVLVIGGGITGASIAYHLLNSGISKVVLCEQHRLPGVGATRMSGGLIRMHHTHPSQMKLAWESYYTYAYWPEVIGGSCGFRVTGFAMIVGPEQVDSMQRNVAEMEREGIPVWMLTPEEYKQWQPFCSTERIGGVAYEPGGGYADPVAATLGFITRAQQLGLKVMEGTRVERLLIEQGNVCGIHTNTGPLFADHVILCGNTWVKGLLDELDVKLPITSRAIGVCLLDWCGGGSTPIWTTVDDSLGTYYRSNGPNQLLVGLKLDQENPFVNKQEAAGYSEMIKAKQNIRHRFPHVSAISGSRLSFDGYTPDQHPMIGSVSGHKNVVVATGFSGGGFKIAPAVGRNVAEYILTGNISPGMKEWAPDRFEKGKNLKAVHPYVHL</sequence>
<keyword evidence="4" id="KW-1185">Reference proteome</keyword>
<evidence type="ECO:0000313" key="4">
    <source>
        <dbReference type="Proteomes" id="UP001185012"/>
    </source>
</evidence>
<proteinExistence type="predicted"/>
<protein>
    <submittedName>
        <fullName evidence="3">Glycine/D-amino acid oxidase-like deaminating enzyme</fullName>
    </submittedName>
</protein>
<dbReference type="Pfam" id="PF01266">
    <property type="entry name" value="DAO"/>
    <property type="match status" value="1"/>
</dbReference>
<feature type="domain" description="FAD dependent oxidoreductase" evidence="2">
    <location>
        <begin position="8"/>
        <end position="352"/>
    </location>
</feature>
<dbReference type="InterPro" id="IPR036188">
    <property type="entry name" value="FAD/NAD-bd_sf"/>
</dbReference>
<organism evidence="3 4">
    <name type="scientific">Desmospora profundinema</name>
    <dbReference type="NCBI Taxonomy" id="1571184"/>
    <lineage>
        <taxon>Bacteria</taxon>
        <taxon>Bacillati</taxon>
        <taxon>Bacillota</taxon>
        <taxon>Bacilli</taxon>
        <taxon>Bacillales</taxon>
        <taxon>Thermoactinomycetaceae</taxon>
        <taxon>Desmospora</taxon>
    </lineage>
</organism>
<dbReference type="Proteomes" id="UP001185012">
    <property type="component" value="Unassembled WGS sequence"/>
</dbReference>
<dbReference type="SUPFAM" id="SSF51905">
    <property type="entry name" value="FAD/NAD(P)-binding domain"/>
    <property type="match status" value="1"/>
</dbReference>
<reference evidence="3 4" key="1">
    <citation type="submission" date="2023-07" db="EMBL/GenBank/DDBJ databases">
        <title>Genomic Encyclopedia of Type Strains, Phase IV (KMG-IV): sequencing the most valuable type-strain genomes for metagenomic binning, comparative biology and taxonomic classification.</title>
        <authorList>
            <person name="Goeker M."/>
        </authorList>
    </citation>
    <scope>NUCLEOTIDE SEQUENCE [LARGE SCALE GENOMIC DNA]</scope>
    <source>
        <strain evidence="3 4">DSM 45903</strain>
    </source>
</reference>
<accession>A0ABU1IRH9</accession>
<dbReference type="PANTHER" id="PTHR13847">
    <property type="entry name" value="SARCOSINE DEHYDROGENASE-RELATED"/>
    <property type="match status" value="1"/>
</dbReference>
<name>A0ABU1IRH9_9BACL</name>
<dbReference type="RefSeq" id="WP_309868360.1">
    <property type="nucleotide sequence ID" value="NZ_JAVDQG010000009.1"/>
</dbReference>
<dbReference type="EMBL" id="JAVDQG010000009">
    <property type="protein sequence ID" value="MDR6227355.1"/>
    <property type="molecule type" value="Genomic_DNA"/>
</dbReference>
<evidence type="ECO:0000313" key="3">
    <source>
        <dbReference type="EMBL" id="MDR6227355.1"/>
    </source>
</evidence>
<comment type="caution">
    <text evidence="3">The sequence shown here is derived from an EMBL/GenBank/DDBJ whole genome shotgun (WGS) entry which is preliminary data.</text>
</comment>
<dbReference type="Gene3D" id="3.50.50.60">
    <property type="entry name" value="FAD/NAD(P)-binding domain"/>
    <property type="match status" value="1"/>
</dbReference>
<dbReference type="Gene3D" id="3.30.9.10">
    <property type="entry name" value="D-Amino Acid Oxidase, subunit A, domain 2"/>
    <property type="match status" value="1"/>
</dbReference>
<dbReference type="PANTHER" id="PTHR13847:SF287">
    <property type="entry name" value="FAD-DEPENDENT OXIDOREDUCTASE DOMAIN-CONTAINING PROTEIN 1"/>
    <property type="match status" value="1"/>
</dbReference>
<evidence type="ECO:0000256" key="1">
    <source>
        <dbReference type="ARBA" id="ARBA00023002"/>
    </source>
</evidence>
<evidence type="ECO:0000259" key="2">
    <source>
        <dbReference type="Pfam" id="PF01266"/>
    </source>
</evidence>
<gene>
    <name evidence="3" type="ORF">JOE21_003370</name>
</gene>